<dbReference type="AlphaFoldDB" id="A0A645AWY7"/>
<gene>
    <name evidence="1" type="ORF">SDC9_104128</name>
</gene>
<evidence type="ECO:0000313" key="1">
    <source>
        <dbReference type="EMBL" id="MPM57306.1"/>
    </source>
</evidence>
<dbReference type="EMBL" id="VSSQ01016201">
    <property type="protein sequence ID" value="MPM57306.1"/>
    <property type="molecule type" value="Genomic_DNA"/>
</dbReference>
<protein>
    <submittedName>
        <fullName evidence="1">Uncharacterized protein</fullName>
    </submittedName>
</protein>
<sequence>MGPEEGTGLLVGRENTGGDTALRPHIAYGRALGDLKGCNPVSGILENAINISLHPVAFKDCQNYILRGNPGSEFAAESDLNHLGTDEMERASCHGNSHIQPAGSDGDHADAAPGRGMAVAAQQRFARLSKALKVHLMADSIARPGENDTLGGSDGL</sequence>
<proteinExistence type="predicted"/>
<reference evidence="1" key="1">
    <citation type="submission" date="2019-08" db="EMBL/GenBank/DDBJ databases">
        <authorList>
            <person name="Kucharzyk K."/>
            <person name="Murdoch R.W."/>
            <person name="Higgins S."/>
            <person name="Loffler F."/>
        </authorList>
    </citation>
    <scope>NUCLEOTIDE SEQUENCE</scope>
</reference>
<organism evidence="1">
    <name type="scientific">bioreactor metagenome</name>
    <dbReference type="NCBI Taxonomy" id="1076179"/>
    <lineage>
        <taxon>unclassified sequences</taxon>
        <taxon>metagenomes</taxon>
        <taxon>ecological metagenomes</taxon>
    </lineage>
</organism>
<accession>A0A645AWY7</accession>
<name>A0A645AWY7_9ZZZZ</name>
<comment type="caution">
    <text evidence="1">The sequence shown here is derived from an EMBL/GenBank/DDBJ whole genome shotgun (WGS) entry which is preliminary data.</text>
</comment>